<evidence type="ECO:0000313" key="1">
    <source>
        <dbReference type="EMBL" id="CCC89576.1"/>
    </source>
</evidence>
<organism evidence="1">
    <name type="scientific">Trypanosoma congolense (strain IL3000)</name>
    <dbReference type="NCBI Taxonomy" id="1068625"/>
    <lineage>
        <taxon>Eukaryota</taxon>
        <taxon>Discoba</taxon>
        <taxon>Euglenozoa</taxon>
        <taxon>Kinetoplastea</taxon>
        <taxon>Metakinetoplastina</taxon>
        <taxon>Trypanosomatida</taxon>
        <taxon>Trypanosomatidae</taxon>
        <taxon>Trypanosoma</taxon>
        <taxon>Nannomonas</taxon>
    </lineage>
</organism>
<accession>G0UJM3</accession>
<gene>
    <name evidence="1" type="ORF">TCIL3000_2_1550</name>
</gene>
<protein>
    <submittedName>
        <fullName evidence="1">Uncharacterized protein TCIL3000_2_1550</fullName>
    </submittedName>
</protein>
<sequence>MATWLDVCTRELPPSTASGSDDIHYEELEQLWRQDKKSVLKLFNYSLRKHRVPRRVQDAIVPLLESTKLVSSMSPFRPARPTGTMCKLSGCVLMRRPLGFIAVKPQPKQARLRPTGLTLDTVTQVASAACVRKERRFLQACRARDDLLTRLALVCESEGVRSAASLPFQPLFHRTSLAVVTRAPACTRFSDPNHTHPALLVMPYIFRFDCVCPLYFLHYPCKLIFFPIATLNFGSVSLSLL</sequence>
<dbReference type="EMBL" id="HE575315">
    <property type="protein sequence ID" value="CCC89576.1"/>
    <property type="molecule type" value="Genomic_DNA"/>
</dbReference>
<proteinExistence type="predicted"/>
<reference evidence="1" key="1">
    <citation type="journal article" date="2012" name="Proc. Natl. Acad. Sci. U.S.A.">
        <title>Antigenic diversity is generated by distinct evolutionary mechanisms in African trypanosome species.</title>
        <authorList>
            <person name="Jackson A.P."/>
            <person name="Berry A."/>
            <person name="Aslett M."/>
            <person name="Allison H.C."/>
            <person name="Burton P."/>
            <person name="Vavrova-Anderson J."/>
            <person name="Brown R."/>
            <person name="Browne H."/>
            <person name="Corton N."/>
            <person name="Hauser H."/>
            <person name="Gamble J."/>
            <person name="Gilderthorp R."/>
            <person name="Marcello L."/>
            <person name="McQuillan J."/>
            <person name="Otto T.D."/>
            <person name="Quail M.A."/>
            <person name="Sanders M.J."/>
            <person name="van Tonder A."/>
            <person name="Ginger M.L."/>
            <person name="Field M.C."/>
            <person name="Barry J.D."/>
            <person name="Hertz-Fowler C."/>
            <person name="Berriman M."/>
        </authorList>
    </citation>
    <scope>NUCLEOTIDE SEQUENCE</scope>
    <source>
        <strain evidence="1">IL3000</strain>
    </source>
</reference>
<dbReference type="AlphaFoldDB" id="G0UJM3"/>
<name>G0UJM3_TRYCI</name>